<evidence type="ECO:0000256" key="6">
    <source>
        <dbReference type="ARBA" id="ARBA00038076"/>
    </source>
</evidence>
<evidence type="ECO:0000256" key="3">
    <source>
        <dbReference type="ARBA" id="ARBA00022692"/>
    </source>
</evidence>
<sequence length="411" mass="44440">MHLKSILKIALSNLRANKVRSFLTMLGVIVGVGSVIVIISVGAGAQSLILNQVKGLGTNLVGVLPGKSEKNSPPAAVMGINITTLKLSDAQAITQRVPHVIADTPLVRGFDQLSWQNRNNFYDFLGVSENYPLVQDSEVGIGRFFTQNEADSMAKVLVLGHQVALDLFEGQDPLGQSVKIKNVNFRVIGVMEEKGSAGFENQDLQVFLPITTVQKLLLGINHIAAIRVKIDESKNIQPAITDIETLLRERHKITNPENDDFTVLDSAQALQALLQITDAVRYFLASIAAMALVVGGIGIMNIMLVVVSERIKEIGLRKALGAKRSDILFQFVLETMTITFLGGLIGIFGGIVISGLVALGAHALDYAWDFVVSPNALLLAVFISFLVGLVFGIYPARKAAKLSPMEALKYE</sequence>
<reference evidence="11" key="1">
    <citation type="submission" date="2017-09" db="EMBL/GenBank/DDBJ databases">
        <title>Depth-based differentiation of microbial function through sediment-hosted aquifers and enrichment of novel symbionts in the deep terrestrial subsurface.</title>
        <authorList>
            <person name="Probst A.J."/>
            <person name="Ladd B."/>
            <person name="Jarett J.K."/>
            <person name="Geller-Mcgrath D.E."/>
            <person name="Sieber C.M.K."/>
            <person name="Emerson J.B."/>
            <person name="Anantharaman K."/>
            <person name="Thomas B.C."/>
            <person name="Malmstrom R."/>
            <person name="Stieglmeier M."/>
            <person name="Klingl A."/>
            <person name="Woyke T."/>
            <person name="Ryan C.M."/>
            <person name="Banfield J.F."/>
        </authorList>
    </citation>
    <scope>NUCLEOTIDE SEQUENCE [LARGE SCALE GENOMIC DNA]</scope>
</reference>
<dbReference type="PANTHER" id="PTHR30572">
    <property type="entry name" value="MEMBRANE COMPONENT OF TRANSPORTER-RELATED"/>
    <property type="match status" value="1"/>
</dbReference>
<dbReference type="Proteomes" id="UP000231086">
    <property type="component" value="Unassembled WGS sequence"/>
</dbReference>
<dbReference type="Pfam" id="PF02687">
    <property type="entry name" value="FtsX"/>
    <property type="match status" value="1"/>
</dbReference>
<keyword evidence="5 7" id="KW-0472">Membrane</keyword>
<name>A0A2M8KIC5_9BACT</name>
<comment type="similarity">
    <text evidence="6">Belongs to the ABC-4 integral membrane protein family.</text>
</comment>
<evidence type="ECO:0000256" key="7">
    <source>
        <dbReference type="SAM" id="Phobius"/>
    </source>
</evidence>
<dbReference type="InterPro" id="IPR050250">
    <property type="entry name" value="Macrolide_Exporter_MacB"/>
</dbReference>
<evidence type="ECO:0000259" key="9">
    <source>
        <dbReference type="Pfam" id="PF12704"/>
    </source>
</evidence>
<gene>
    <name evidence="10" type="ORF">COU85_02395</name>
</gene>
<evidence type="ECO:0000313" key="11">
    <source>
        <dbReference type="Proteomes" id="UP000231086"/>
    </source>
</evidence>
<evidence type="ECO:0000256" key="2">
    <source>
        <dbReference type="ARBA" id="ARBA00022475"/>
    </source>
</evidence>
<protein>
    <recommendedName>
        <fullName evidence="12">Multidrug ABC transporter substrate-binding protein</fullName>
    </recommendedName>
</protein>
<organism evidence="10 11">
    <name type="scientific">Candidatus Portnoybacteria bacterium CG10_big_fil_rev_8_21_14_0_10_44_7</name>
    <dbReference type="NCBI Taxonomy" id="1974816"/>
    <lineage>
        <taxon>Bacteria</taxon>
        <taxon>Candidatus Portnoyibacteriota</taxon>
    </lineage>
</organism>
<dbReference type="EMBL" id="PFEA01000046">
    <property type="protein sequence ID" value="PJE59666.1"/>
    <property type="molecule type" value="Genomic_DNA"/>
</dbReference>
<feature type="transmembrane region" description="Helical" evidence="7">
    <location>
        <begin position="328"/>
        <end position="356"/>
    </location>
</feature>
<dbReference type="InterPro" id="IPR025857">
    <property type="entry name" value="MacB_PCD"/>
</dbReference>
<keyword evidence="3 7" id="KW-0812">Transmembrane</keyword>
<evidence type="ECO:0008006" key="12">
    <source>
        <dbReference type="Google" id="ProtNLM"/>
    </source>
</evidence>
<evidence type="ECO:0000256" key="1">
    <source>
        <dbReference type="ARBA" id="ARBA00004651"/>
    </source>
</evidence>
<feature type="domain" description="ABC3 transporter permease C-terminal" evidence="8">
    <location>
        <begin position="286"/>
        <end position="404"/>
    </location>
</feature>
<feature type="domain" description="MacB-like periplasmic core" evidence="9">
    <location>
        <begin position="21"/>
        <end position="245"/>
    </location>
</feature>
<keyword evidence="4 7" id="KW-1133">Transmembrane helix</keyword>
<dbReference type="GO" id="GO:0022857">
    <property type="term" value="F:transmembrane transporter activity"/>
    <property type="evidence" value="ECO:0007669"/>
    <property type="project" value="TreeGrafter"/>
</dbReference>
<dbReference type="Pfam" id="PF12704">
    <property type="entry name" value="MacB_PCD"/>
    <property type="match status" value="1"/>
</dbReference>
<keyword evidence="2" id="KW-1003">Cell membrane</keyword>
<evidence type="ECO:0000256" key="4">
    <source>
        <dbReference type="ARBA" id="ARBA00022989"/>
    </source>
</evidence>
<dbReference type="PANTHER" id="PTHR30572:SF4">
    <property type="entry name" value="ABC TRANSPORTER PERMEASE YTRF"/>
    <property type="match status" value="1"/>
</dbReference>
<evidence type="ECO:0000313" key="10">
    <source>
        <dbReference type="EMBL" id="PJE59666.1"/>
    </source>
</evidence>
<dbReference type="InterPro" id="IPR003838">
    <property type="entry name" value="ABC3_permease_C"/>
</dbReference>
<comment type="subcellular location">
    <subcellularLocation>
        <location evidence="1">Cell membrane</location>
        <topology evidence="1">Multi-pass membrane protein</topology>
    </subcellularLocation>
</comment>
<feature type="transmembrane region" description="Helical" evidence="7">
    <location>
        <begin position="21"/>
        <end position="43"/>
    </location>
</feature>
<feature type="transmembrane region" description="Helical" evidence="7">
    <location>
        <begin position="376"/>
        <end position="396"/>
    </location>
</feature>
<proteinExistence type="inferred from homology"/>
<evidence type="ECO:0000256" key="5">
    <source>
        <dbReference type="ARBA" id="ARBA00023136"/>
    </source>
</evidence>
<dbReference type="AlphaFoldDB" id="A0A2M8KIC5"/>
<accession>A0A2M8KIC5</accession>
<evidence type="ECO:0000259" key="8">
    <source>
        <dbReference type="Pfam" id="PF02687"/>
    </source>
</evidence>
<feature type="transmembrane region" description="Helical" evidence="7">
    <location>
        <begin position="282"/>
        <end position="307"/>
    </location>
</feature>
<comment type="caution">
    <text evidence="10">The sequence shown here is derived from an EMBL/GenBank/DDBJ whole genome shotgun (WGS) entry which is preliminary data.</text>
</comment>
<dbReference type="GO" id="GO:0005886">
    <property type="term" value="C:plasma membrane"/>
    <property type="evidence" value="ECO:0007669"/>
    <property type="project" value="UniProtKB-SubCell"/>
</dbReference>